<evidence type="ECO:0000313" key="5">
    <source>
        <dbReference type="Proteomes" id="UP000031488"/>
    </source>
</evidence>
<sequence length="113" mass="12758">MSERSLRGTQLGSRSLETEEGVEPAPRQMVEFECEDGTRFKVPFSIEAEVPSTWDSGIHGVGVRVGVNEPDGEPVKHVRSHWDMLLERRSFDELQVLLDERLAIRRGEVPAQS</sequence>
<dbReference type="EMBL" id="JTJZ01000015">
    <property type="protein sequence ID" value="KHS53527.1"/>
    <property type="molecule type" value="Genomic_DNA"/>
</dbReference>
<feature type="region of interest" description="Disordered" evidence="2">
    <location>
        <begin position="1"/>
        <end position="27"/>
    </location>
</feature>
<dbReference type="Pfam" id="PF13397">
    <property type="entry name" value="RbpA"/>
    <property type="match status" value="1"/>
</dbReference>
<protein>
    <recommendedName>
        <fullName evidence="1">RNA polymerase-binding protein RbpA</fullName>
    </recommendedName>
</protein>
<keyword evidence="1" id="KW-0805">Transcription regulation</keyword>
<dbReference type="OrthoDB" id="3618415at2"/>
<dbReference type="RefSeq" id="WP_039207644.1">
    <property type="nucleotide sequence ID" value="NZ_CP014869.1"/>
</dbReference>
<comment type="function">
    <text evidence="1">Binds to RNA polymerase (RNAP), stimulating transcription from principal, but not alternative sigma factor promoters.</text>
</comment>
<accession>A0A142NMB9</accession>
<comment type="subunit">
    <text evidence="1">Forms a complex with the RNAP catalytic core and with free principal sigma factors.</text>
</comment>
<reference evidence="3" key="2">
    <citation type="submission" date="2016-03" db="EMBL/GenBank/DDBJ databases">
        <authorList>
            <person name="Zhu Y."/>
            <person name="Sun C."/>
        </authorList>
    </citation>
    <scope>NUCLEOTIDE SEQUENCE</scope>
    <source>
        <strain evidence="3">BS258</strain>
    </source>
</reference>
<dbReference type="PATRIC" id="fig|1703.6.peg.901"/>
<gene>
    <name evidence="1" type="primary">rbpA</name>
    <name evidence="3" type="ORF">A2T55_09235</name>
    <name evidence="4" type="ORF">AE0388_1015</name>
</gene>
<keyword evidence="5" id="KW-1185">Reference proteome</keyword>
<dbReference type="STRING" id="1703.BLSMQ_2066"/>
<dbReference type="AlphaFoldDB" id="A0A0B9AW10"/>
<proteinExistence type="inferred from homology"/>
<dbReference type="GO" id="GO:0045893">
    <property type="term" value="P:positive regulation of DNA-templated transcription"/>
    <property type="evidence" value="ECO:0007669"/>
    <property type="project" value="UniProtKB-UniRule"/>
</dbReference>
<dbReference type="InterPro" id="IPR025182">
    <property type="entry name" value="RNApol-bd_RbpA"/>
</dbReference>
<evidence type="ECO:0000256" key="2">
    <source>
        <dbReference type="SAM" id="MobiDB-lite"/>
    </source>
</evidence>
<evidence type="ECO:0000256" key="1">
    <source>
        <dbReference type="HAMAP-Rule" id="MF_01483"/>
    </source>
</evidence>
<evidence type="ECO:0000313" key="3">
    <source>
        <dbReference type="EMBL" id="AMT93936.1"/>
    </source>
</evidence>
<reference evidence="4 5" key="1">
    <citation type="submission" date="2014-11" db="EMBL/GenBank/DDBJ databases">
        <title>Draft Genome Sequence of Brevibacterium linens AE038-8.</title>
        <authorList>
            <person name="Maizel D."/>
            <person name="Utturkar S.M."/>
            <person name="Brown S.D."/>
            <person name="Ferrero M."/>
            <person name="Rosen B.P."/>
        </authorList>
    </citation>
    <scope>NUCLEOTIDE SEQUENCE [LARGE SCALE GENOMIC DNA]</scope>
    <source>
        <strain evidence="4 5">AE038-8</strain>
    </source>
</reference>
<name>A0A0B9AW10_BRELN</name>
<dbReference type="GO" id="GO:0001000">
    <property type="term" value="F:bacterial-type RNA polymerase core enzyme binding"/>
    <property type="evidence" value="ECO:0007669"/>
    <property type="project" value="UniProtKB-UniRule"/>
</dbReference>
<dbReference type="KEGG" id="bly:A2T55_09235"/>
<dbReference type="EMBL" id="CP014869">
    <property type="protein sequence ID" value="AMT93936.1"/>
    <property type="molecule type" value="Genomic_DNA"/>
</dbReference>
<reference evidence="6" key="3">
    <citation type="submission" date="2016-03" db="EMBL/GenBank/DDBJ databases">
        <authorList>
            <person name="Ploux O."/>
        </authorList>
    </citation>
    <scope>NUCLEOTIDE SEQUENCE [LARGE SCALE GENOMIC DNA]</scope>
    <source>
        <strain evidence="6">BS258</strain>
    </source>
</reference>
<keyword evidence="1" id="KW-0804">Transcription</keyword>
<dbReference type="Proteomes" id="UP000075950">
    <property type="component" value="Chromosome"/>
</dbReference>
<evidence type="ECO:0000313" key="6">
    <source>
        <dbReference type="Proteomes" id="UP000075950"/>
    </source>
</evidence>
<dbReference type="HAMAP" id="MF_01483">
    <property type="entry name" value="RbpA"/>
    <property type="match status" value="1"/>
</dbReference>
<dbReference type="InterPro" id="IPR038638">
    <property type="entry name" value="RbpA_sf"/>
</dbReference>
<comment type="caution">
    <text evidence="1">Lacks conserved residue(s) required for the propagation of feature annotation.</text>
</comment>
<evidence type="ECO:0000313" key="4">
    <source>
        <dbReference type="EMBL" id="KHS53527.1"/>
    </source>
</evidence>
<dbReference type="Proteomes" id="UP000031488">
    <property type="component" value="Unassembled WGS sequence"/>
</dbReference>
<dbReference type="Gene3D" id="2.20.28.270">
    <property type="entry name" value="RNA polymerase-binding protein A"/>
    <property type="match status" value="1"/>
</dbReference>
<accession>A0A0B9AW10</accession>
<organism evidence="4 5">
    <name type="scientific">Brevibacterium linens</name>
    <dbReference type="NCBI Taxonomy" id="1703"/>
    <lineage>
        <taxon>Bacteria</taxon>
        <taxon>Bacillati</taxon>
        <taxon>Actinomycetota</taxon>
        <taxon>Actinomycetes</taxon>
        <taxon>Micrococcales</taxon>
        <taxon>Brevibacteriaceae</taxon>
        <taxon>Brevibacterium</taxon>
    </lineage>
</organism>
<comment type="similarity">
    <text evidence="1">Belongs to the RNA polymerase-binding protein RbpA family.</text>
</comment>